<dbReference type="InterPro" id="IPR003658">
    <property type="entry name" value="Anti-sigma_ant"/>
</dbReference>
<feature type="domain" description="STAS" evidence="3">
    <location>
        <begin position="4"/>
        <end position="103"/>
    </location>
</feature>
<keyword evidence="5" id="KW-1185">Reference proteome</keyword>
<protein>
    <recommendedName>
        <fullName evidence="2">Anti-sigma factor antagonist</fullName>
    </recommendedName>
</protein>
<comment type="caution">
    <text evidence="4">The sequence shown here is derived from an EMBL/GenBank/DDBJ whole genome shotgun (WGS) entry which is preliminary data.</text>
</comment>
<sequence>MNDMEYTYKEEEQGIKLKLTGKFTFTDNKAFLSFIEDTIAKNFNTLFIDLAGVDFIDSAALGILLLTRDKCANTNIKLILCSPEGQVKQMFKISKFDRLFDIR</sequence>
<dbReference type="NCBIfam" id="TIGR00377">
    <property type="entry name" value="ant_ant_sig"/>
    <property type="match status" value="1"/>
</dbReference>
<dbReference type="Gene3D" id="3.30.750.24">
    <property type="entry name" value="STAS domain"/>
    <property type="match status" value="1"/>
</dbReference>
<evidence type="ECO:0000256" key="1">
    <source>
        <dbReference type="ARBA" id="ARBA00009013"/>
    </source>
</evidence>
<accession>A0A0C1MU73</accession>
<evidence type="ECO:0000313" key="5">
    <source>
        <dbReference type="Proteomes" id="UP000031258"/>
    </source>
</evidence>
<evidence type="ECO:0000313" key="4">
    <source>
        <dbReference type="EMBL" id="KIE05642.1"/>
    </source>
</evidence>
<organism evidence="4 5">
    <name type="scientific">Candidatus Jidaibacter acanthamoebae</name>
    <dbReference type="NCBI Taxonomy" id="86105"/>
    <lineage>
        <taxon>Bacteria</taxon>
        <taxon>Pseudomonadati</taxon>
        <taxon>Pseudomonadota</taxon>
        <taxon>Alphaproteobacteria</taxon>
        <taxon>Rickettsiales</taxon>
        <taxon>Candidatus Midichloriaceae</taxon>
        <taxon>Candidatus Jidaibacter</taxon>
    </lineage>
</organism>
<dbReference type="Proteomes" id="UP000031258">
    <property type="component" value="Unassembled WGS sequence"/>
</dbReference>
<dbReference type="Pfam" id="PF01740">
    <property type="entry name" value="STAS"/>
    <property type="match status" value="1"/>
</dbReference>
<dbReference type="CDD" id="cd07043">
    <property type="entry name" value="STAS_anti-anti-sigma_factors"/>
    <property type="match status" value="1"/>
</dbReference>
<gene>
    <name evidence="4" type="ORF">NF27_DP01860</name>
</gene>
<name>A0A0C1MU73_9RICK</name>
<evidence type="ECO:0000259" key="3">
    <source>
        <dbReference type="PROSITE" id="PS50801"/>
    </source>
</evidence>
<reference evidence="4 5" key="1">
    <citation type="submission" date="2014-11" db="EMBL/GenBank/DDBJ databases">
        <title>A Rickettsiales Symbiont of Amoebae With Ancient Features.</title>
        <authorList>
            <person name="Schulz F."/>
            <person name="Martijn J."/>
            <person name="Wascher F."/>
            <person name="Kostanjsek R."/>
            <person name="Ettema T.J."/>
            <person name="Horn M."/>
        </authorList>
    </citation>
    <scope>NUCLEOTIDE SEQUENCE [LARGE SCALE GENOMIC DNA]</scope>
    <source>
        <strain evidence="4 5">UWC36</strain>
    </source>
</reference>
<dbReference type="STRING" id="86105.NF27_DP01860"/>
<dbReference type="InterPro" id="IPR036513">
    <property type="entry name" value="STAS_dom_sf"/>
</dbReference>
<proteinExistence type="inferred from homology"/>
<dbReference type="EMBL" id="JSWE01000092">
    <property type="protein sequence ID" value="KIE05642.1"/>
    <property type="molecule type" value="Genomic_DNA"/>
</dbReference>
<dbReference type="SUPFAM" id="SSF52091">
    <property type="entry name" value="SpoIIaa-like"/>
    <property type="match status" value="1"/>
</dbReference>
<evidence type="ECO:0000256" key="2">
    <source>
        <dbReference type="RuleBase" id="RU003749"/>
    </source>
</evidence>
<comment type="similarity">
    <text evidence="1 2">Belongs to the anti-sigma-factor antagonist family.</text>
</comment>
<dbReference type="PROSITE" id="PS50801">
    <property type="entry name" value="STAS"/>
    <property type="match status" value="1"/>
</dbReference>
<dbReference type="PANTHER" id="PTHR33495">
    <property type="entry name" value="ANTI-SIGMA FACTOR ANTAGONIST TM_1081-RELATED-RELATED"/>
    <property type="match status" value="1"/>
</dbReference>
<dbReference type="InterPro" id="IPR002645">
    <property type="entry name" value="STAS_dom"/>
</dbReference>
<dbReference type="AlphaFoldDB" id="A0A0C1MU73"/>
<dbReference type="GO" id="GO:0043856">
    <property type="term" value="F:anti-sigma factor antagonist activity"/>
    <property type="evidence" value="ECO:0007669"/>
    <property type="project" value="InterPro"/>
</dbReference>